<dbReference type="EMBL" id="GILB01012757">
    <property type="protein sequence ID" value="NUU93090.1"/>
    <property type="molecule type" value="Transcribed_RNA"/>
</dbReference>
<feature type="transmembrane region" description="Helical" evidence="6">
    <location>
        <begin position="171"/>
        <end position="189"/>
    </location>
</feature>
<evidence type="ECO:0000256" key="6">
    <source>
        <dbReference type="SAM" id="Phobius"/>
    </source>
</evidence>
<dbReference type="GO" id="GO:0015165">
    <property type="term" value="F:pyrimidine nucleotide-sugar transmembrane transporter activity"/>
    <property type="evidence" value="ECO:0007669"/>
    <property type="project" value="InterPro"/>
</dbReference>
<reference evidence="7" key="1">
    <citation type="submission" date="2020-03" db="EMBL/GenBank/DDBJ databases">
        <authorList>
            <person name="Zhang R."/>
        </authorList>
    </citation>
    <scope>NUCLEOTIDE SEQUENCE</scope>
</reference>
<dbReference type="Pfam" id="PF04142">
    <property type="entry name" value="Nuc_sug_transp"/>
    <property type="match status" value="1"/>
</dbReference>
<evidence type="ECO:0000256" key="2">
    <source>
        <dbReference type="ARBA" id="ARBA00006447"/>
    </source>
</evidence>
<accession>A0A6M2F6H5</accession>
<organism evidence="7">
    <name type="scientific">Populus davidiana</name>
    <dbReference type="NCBI Taxonomy" id="266767"/>
    <lineage>
        <taxon>Eukaryota</taxon>
        <taxon>Viridiplantae</taxon>
        <taxon>Streptophyta</taxon>
        <taxon>Embryophyta</taxon>
        <taxon>Tracheophyta</taxon>
        <taxon>Spermatophyta</taxon>
        <taxon>Magnoliopsida</taxon>
        <taxon>eudicotyledons</taxon>
        <taxon>Gunneridae</taxon>
        <taxon>Pentapetalae</taxon>
        <taxon>rosids</taxon>
        <taxon>fabids</taxon>
        <taxon>Malpighiales</taxon>
        <taxon>Salicaceae</taxon>
        <taxon>Saliceae</taxon>
        <taxon>Populus</taxon>
    </lineage>
</organism>
<feature type="transmembrane region" description="Helical" evidence="6">
    <location>
        <begin position="277"/>
        <end position="296"/>
    </location>
</feature>
<evidence type="ECO:0000256" key="3">
    <source>
        <dbReference type="ARBA" id="ARBA00022692"/>
    </source>
</evidence>
<feature type="transmembrane region" description="Helical" evidence="6">
    <location>
        <begin position="201"/>
        <end position="221"/>
    </location>
</feature>
<dbReference type="AlphaFoldDB" id="A0A6M2F6H5"/>
<keyword evidence="5 6" id="KW-0472">Membrane</keyword>
<evidence type="ECO:0000313" key="7">
    <source>
        <dbReference type="EMBL" id="NUU93090.1"/>
    </source>
</evidence>
<feature type="transmembrane region" description="Helical" evidence="6">
    <location>
        <begin position="145"/>
        <end position="164"/>
    </location>
</feature>
<proteinExistence type="inferred from homology"/>
<evidence type="ECO:0000256" key="5">
    <source>
        <dbReference type="ARBA" id="ARBA00023136"/>
    </source>
</evidence>
<comment type="similarity">
    <text evidence="2">Belongs to the nucleotide-sugar transporter family. CMP-Sialate:CMP antiporter (TC 2.A.7.12) subfamily.</text>
</comment>
<dbReference type="InterPro" id="IPR007271">
    <property type="entry name" value="Nuc_sug_transpt"/>
</dbReference>
<comment type="subcellular location">
    <subcellularLocation>
        <location evidence="1">Membrane</location>
        <topology evidence="1">Multi-pass membrane protein</topology>
    </subcellularLocation>
</comment>
<dbReference type="GO" id="GO:0000139">
    <property type="term" value="C:Golgi membrane"/>
    <property type="evidence" value="ECO:0007669"/>
    <property type="project" value="InterPro"/>
</dbReference>
<name>A0A6M2F6H5_9ROSI</name>
<protein>
    <recommendedName>
        <fullName evidence="8">Nucleotide-sugar transporter family protein</fullName>
    </recommendedName>
</protein>
<feature type="transmembrane region" description="Helical" evidence="6">
    <location>
        <begin position="38"/>
        <end position="60"/>
    </location>
</feature>
<sequence>MIECSECHSKISANNNNSKAVARAYDRHRSDVSSKARVLNLLLVGGDCIFVGLQPILVYISKHNGNFDYSPISVNFLTETAKVFFAIFMLLIQARHKKVGEKSHLSFSAFVQAARNNVLLAVPAFLYAINNYLKFTMQLYFNPATVKMLSNLKVLVIALLLKVIMKRRFSIIQWEALALLLIGISLNQLQSLPAGSTAMGFSVATGAYLYTLIFVTVPSFASVYNEYALKSQFETSIYLQNLFLYGYGAIFNVLAILVTALFKGPSSLDILHGHSKATMLLICNNAAQGILSSFFFKYADTILKKYSSTVATIFTGIASAVLFGHTLTMNFILGISIVFISMHQFFSPLSKVKDEPQNGSLETVDSQNSQRSKDSSFINMAAGANDDVRSFMFNSVKVVFLRFRLMNVTSCFAIFHPG</sequence>
<feature type="transmembrane region" description="Helical" evidence="6">
    <location>
        <begin position="242"/>
        <end position="262"/>
    </location>
</feature>
<evidence type="ECO:0000256" key="1">
    <source>
        <dbReference type="ARBA" id="ARBA00004141"/>
    </source>
</evidence>
<keyword evidence="4 6" id="KW-1133">Transmembrane helix</keyword>
<dbReference type="InterPro" id="IPR037185">
    <property type="entry name" value="EmrE-like"/>
</dbReference>
<feature type="transmembrane region" description="Helical" evidence="6">
    <location>
        <begin position="113"/>
        <end position="133"/>
    </location>
</feature>
<dbReference type="SUPFAM" id="SSF103481">
    <property type="entry name" value="Multidrug resistance efflux transporter EmrE"/>
    <property type="match status" value="1"/>
</dbReference>
<evidence type="ECO:0000256" key="4">
    <source>
        <dbReference type="ARBA" id="ARBA00022989"/>
    </source>
</evidence>
<dbReference type="PIRSF" id="PIRSF005799">
    <property type="entry name" value="UDP-gal_transpt"/>
    <property type="match status" value="1"/>
</dbReference>
<feature type="transmembrane region" description="Helical" evidence="6">
    <location>
        <begin position="72"/>
        <end position="92"/>
    </location>
</feature>
<keyword evidence="3 6" id="KW-0812">Transmembrane</keyword>
<evidence type="ECO:0008006" key="8">
    <source>
        <dbReference type="Google" id="ProtNLM"/>
    </source>
</evidence>
<dbReference type="PANTHER" id="PTHR10231">
    <property type="entry name" value="NUCLEOTIDE-SUGAR TRANSMEMBRANE TRANSPORTER"/>
    <property type="match status" value="1"/>
</dbReference>